<evidence type="ECO:0000313" key="2">
    <source>
        <dbReference type="EMBL" id="TNN54354.1"/>
    </source>
</evidence>
<dbReference type="EMBL" id="SRLO01000487">
    <property type="protein sequence ID" value="TNN54354.1"/>
    <property type="molecule type" value="Genomic_DNA"/>
</dbReference>
<name>A0A4Z2GNN1_9TELE</name>
<sequence length="131" mass="14148">MATPLLVPGCAHSVSPTARSTCREARVESQSTGWKVTHEAVMSQGGQLGLWHHEADTDVQRELLLQSKLLCVNKRPVICSVEGSTHRISSPSQPPALVFFSSFTGATFLCFALGPFAAADVDLRFLSDMMS</sequence>
<keyword evidence="3" id="KW-1185">Reference proteome</keyword>
<proteinExistence type="predicted"/>
<keyword evidence="1" id="KW-0472">Membrane</keyword>
<evidence type="ECO:0000313" key="3">
    <source>
        <dbReference type="Proteomes" id="UP000314294"/>
    </source>
</evidence>
<protein>
    <submittedName>
        <fullName evidence="2">Uncharacterized protein</fullName>
    </submittedName>
</protein>
<evidence type="ECO:0000256" key="1">
    <source>
        <dbReference type="SAM" id="Phobius"/>
    </source>
</evidence>
<gene>
    <name evidence="2" type="ORF">EYF80_035434</name>
</gene>
<organism evidence="2 3">
    <name type="scientific">Liparis tanakae</name>
    <name type="common">Tanaka's snailfish</name>
    <dbReference type="NCBI Taxonomy" id="230148"/>
    <lineage>
        <taxon>Eukaryota</taxon>
        <taxon>Metazoa</taxon>
        <taxon>Chordata</taxon>
        <taxon>Craniata</taxon>
        <taxon>Vertebrata</taxon>
        <taxon>Euteleostomi</taxon>
        <taxon>Actinopterygii</taxon>
        <taxon>Neopterygii</taxon>
        <taxon>Teleostei</taxon>
        <taxon>Neoteleostei</taxon>
        <taxon>Acanthomorphata</taxon>
        <taxon>Eupercaria</taxon>
        <taxon>Perciformes</taxon>
        <taxon>Cottioidei</taxon>
        <taxon>Cottales</taxon>
        <taxon>Liparidae</taxon>
        <taxon>Liparis</taxon>
    </lineage>
</organism>
<comment type="caution">
    <text evidence="2">The sequence shown here is derived from an EMBL/GenBank/DDBJ whole genome shotgun (WGS) entry which is preliminary data.</text>
</comment>
<dbReference type="Proteomes" id="UP000314294">
    <property type="component" value="Unassembled WGS sequence"/>
</dbReference>
<dbReference type="AlphaFoldDB" id="A0A4Z2GNN1"/>
<keyword evidence="1" id="KW-1133">Transmembrane helix</keyword>
<feature type="transmembrane region" description="Helical" evidence="1">
    <location>
        <begin position="96"/>
        <end position="119"/>
    </location>
</feature>
<reference evidence="2 3" key="1">
    <citation type="submission" date="2019-03" db="EMBL/GenBank/DDBJ databases">
        <title>First draft genome of Liparis tanakae, snailfish: a comprehensive survey of snailfish specific genes.</title>
        <authorList>
            <person name="Kim W."/>
            <person name="Song I."/>
            <person name="Jeong J.-H."/>
            <person name="Kim D."/>
            <person name="Kim S."/>
            <person name="Ryu S."/>
            <person name="Song J.Y."/>
            <person name="Lee S.K."/>
        </authorList>
    </citation>
    <scope>NUCLEOTIDE SEQUENCE [LARGE SCALE GENOMIC DNA]</scope>
    <source>
        <tissue evidence="2">Muscle</tissue>
    </source>
</reference>
<accession>A0A4Z2GNN1</accession>
<keyword evidence="1" id="KW-0812">Transmembrane</keyword>